<protein>
    <recommendedName>
        <fullName evidence="5">Hypoxia up-regulated protein 1</fullName>
    </recommendedName>
</protein>
<feature type="region of interest" description="Disordered" evidence="6">
    <location>
        <begin position="408"/>
        <end position="483"/>
    </location>
</feature>
<evidence type="ECO:0000313" key="8">
    <source>
        <dbReference type="Proteomes" id="UP000036403"/>
    </source>
</evidence>
<evidence type="ECO:0000256" key="3">
    <source>
        <dbReference type="ARBA" id="ARBA00022840"/>
    </source>
</evidence>
<evidence type="ECO:0000256" key="2">
    <source>
        <dbReference type="ARBA" id="ARBA00022741"/>
    </source>
</evidence>
<dbReference type="AlphaFoldDB" id="A0A0J7K484"/>
<proteinExistence type="inferred from homology"/>
<keyword evidence="4" id="KW-0143">Chaperone</keyword>
<evidence type="ECO:0000256" key="4">
    <source>
        <dbReference type="ARBA" id="ARBA00023186"/>
    </source>
</evidence>
<gene>
    <name evidence="7" type="ORF">RF55_16566</name>
</gene>
<dbReference type="InterPro" id="IPR013126">
    <property type="entry name" value="Hsp_70_fam"/>
</dbReference>
<evidence type="ECO:0000256" key="1">
    <source>
        <dbReference type="ARBA" id="ARBA00007381"/>
    </source>
</evidence>
<reference evidence="7 8" key="1">
    <citation type="submission" date="2015-04" db="EMBL/GenBank/DDBJ databases">
        <title>Lasius niger genome sequencing.</title>
        <authorList>
            <person name="Konorov E.A."/>
            <person name="Nikitin M.A."/>
            <person name="Kirill M.V."/>
            <person name="Chang P."/>
        </authorList>
    </citation>
    <scope>NUCLEOTIDE SEQUENCE [LARGE SCALE GENOMIC DNA]</scope>
    <source>
        <tissue evidence="7">Whole</tissue>
    </source>
</reference>
<keyword evidence="8" id="KW-1185">Reference proteome</keyword>
<dbReference type="GO" id="GO:0005524">
    <property type="term" value="F:ATP binding"/>
    <property type="evidence" value="ECO:0007669"/>
    <property type="project" value="UniProtKB-KW"/>
</dbReference>
<keyword evidence="3" id="KW-0067">ATP-binding</keyword>
<keyword evidence="2" id="KW-0547">Nucleotide-binding</keyword>
<evidence type="ECO:0000256" key="6">
    <source>
        <dbReference type="SAM" id="MobiDB-lite"/>
    </source>
</evidence>
<name>A0A0J7K484_LASNI</name>
<dbReference type="PANTHER" id="PTHR45639:SF3">
    <property type="entry name" value="HYPOXIA UP-REGULATED PROTEIN 1"/>
    <property type="match status" value="1"/>
</dbReference>
<dbReference type="Gene3D" id="2.60.34.10">
    <property type="entry name" value="Substrate Binding Domain Of DNAk, Chain A, domain 1"/>
    <property type="match status" value="1"/>
</dbReference>
<evidence type="ECO:0000256" key="5">
    <source>
        <dbReference type="ARBA" id="ARBA00040503"/>
    </source>
</evidence>
<dbReference type="GO" id="GO:0030968">
    <property type="term" value="P:endoplasmic reticulum unfolded protein response"/>
    <property type="evidence" value="ECO:0007669"/>
    <property type="project" value="TreeGrafter"/>
</dbReference>
<dbReference type="GO" id="GO:0034663">
    <property type="term" value="C:endoplasmic reticulum chaperone complex"/>
    <property type="evidence" value="ECO:0007669"/>
    <property type="project" value="TreeGrafter"/>
</dbReference>
<dbReference type="InterPro" id="IPR029048">
    <property type="entry name" value="HSP70_C_sf"/>
</dbReference>
<dbReference type="STRING" id="67767.A0A0J7K484"/>
<dbReference type="SUPFAM" id="SSF100934">
    <property type="entry name" value="Heat shock protein 70kD (HSP70), C-terminal subdomain"/>
    <property type="match status" value="1"/>
</dbReference>
<dbReference type="OrthoDB" id="10262720at2759"/>
<dbReference type="PaxDb" id="67767-A0A0J7K484"/>
<feature type="compositionally biased region" description="Basic and acidic residues" evidence="6">
    <location>
        <begin position="119"/>
        <end position="181"/>
    </location>
</feature>
<feature type="compositionally biased region" description="Basic and acidic residues" evidence="6">
    <location>
        <begin position="468"/>
        <end position="483"/>
    </location>
</feature>
<accession>A0A0J7K484</accession>
<dbReference type="FunFam" id="1.20.1270.10:FF:000002">
    <property type="entry name" value="Heat shock 70 kDa protein 4"/>
    <property type="match status" value="1"/>
</dbReference>
<evidence type="ECO:0000313" key="7">
    <source>
        <dbReference type="EMBL" id="KMQ85094.1"/>
    </source>
</evidence>
<sequence length="483" mass="55197">MNPFPQKKIITFNKHTQDFDFHVNYAELDYLPPTEIMSIGDLNLSTILLSGVSEALEKHAKEGAESKGIKVHFNIDDSGILNLLNVELVSEKSSTVVDEEEGTFSILGSTISKFFAGSHEQEPTEKTEEAPKEDIKPVHEEPESSEPSKDTEEKEKKKNETKVDEDKAPNKTEKADKEKKSTIIQIKEPISSNEIKLGSQILSGKKLAESREKIHHLDVHDSEKTRRETALNNLESYVIDAQQKLDSEEYSVAATDKEAEEIREACAEISEWLYEDGFTATAEVYEEKLVKLQKLTSDVYERVSEHRDRPEVLKGMVSLLNGSKTFLENMRNLSSTTEIITQVEVETLEKAINETQDYYKIILKYFAETPLNEPVKYKVRHIVNKMELLDREIKYLLNKVKIWRPKQETAANQTTDSKTEENEESVPETENDKFTEEQTASDNAEEQQEPILKTMDATQDPLVLSESEEPRLSDEQEEIHQEL</sequence>
<dbReference type="InterPro" id="IPR029047">
    <property type="entry name" value="HSP70_peptide-bd_sf"/>
</dbReference>
<dbReference type="Proteomes" id="UP000036403">
    <property type="component" value="Unassembled WGS sequence"/>
</dbReference>
<comment type="similarity">
    <text evidence="1">Belongs to the heat shock protein 70 family.</text>
</comment>
<dbReference type="GO" id="GO:0140662">
    <property type="term" value="F:ATP-dependent protein folding chaperone"/>
    <property type="evidence" value="ECO:0007669"/>
    <property type="project" value="InterPro"/>
</dbReference>
<dbReference type="PANTHER" id="PTHR45639">
    <property type="entry name" value="HSC70CB, ISOFORM G-RELATED"/>
    <property type="match status" value="1"/>
</dbReference>
<comment type="caution">
    <text evidence="7">The sequence shown here is derived from an EMBL/GenBank/DDBJ whole genome shotgun (WGS) entry which is preliminary data.</text>
</comment>
<organism evidence="7 8">
    <name type="scientific">Lasius niger</name>
    <name type="common">Black garden ant</name>
    <dbReference type="NCBI Taxonomy" id="67767"/>
    <lineage>
        <taxon>Eukaryota</taxon>
        <taxon>Metazoa</taxon>
        <taxon>Ecdysozoa</taxon>
        <taxon>Arthropoda</taxon>
        <taxon>Hexapoda</taxon>
        <taxon>Insecta</taxon>
        <taxon>Pterygota</taxon>
        <taxon>Neoptera</taxon>
        <taxon>Endopterygota</taxon>
        <taxon>Hymenoptera</taxon>
        <taxon>Apocrita</taxon>
        <taxon>Aculeata</taxon>
        <taxon>Formicoidea</taxon>
        <taxon>Formicidae</taxon>
        <taxon>Formicinae</taxon>
        <taxon>Lasius</taxon>
        <taxon>Lasius</taxon>
    </lineage>
</organism>
<dbReference type="EMBL" id="LBMM01014656">
    <property type="protein sequence ID" value="KMQ85094.1"/>
    <property type="molecule type" value="Genomic_DNA"/>
</dbReference>
<feature type="region of interest" description="Disordered" evidence="6">
    <location>
        <begin position="117"/>
        <end position="181"/>
    </location>
</feature>
<dbReference type="Gene3D" id="1.20.1270.10">
    <property type="match status" value="1"/>
</dbReference>